<dbReference type="InterPro" id="IPR029044">
    <property type="entry name" value="Nucleotide-diphossugar_trans"/>
</dbReference>
<comment type="caution">
    <text evidence="1">The sequence shown here is derived from an EMBL/GenBank/DDBJ whole genome shotgun (WGS) entry which is preliminary data.</text>
</comment>
<accession>A0A3D8M952</accession>
<dbReference type="Proteomes" id="UP000256561">
    <property type="component" value="Unassembled WGS sequence"/>
</dbReference>
<dbReference type="EMBL" id="QRHA01000004">
    <property type="protein sequence ID" value="RDV26563.1"/>
    <property type="molecule type" value="Genomic_DNA"/>
</dbReference>
<keyword evidence="2" id="KW-1185">Reference proteome</keyword>
<evidence type="ECO:0000313" key="1">
    <source>
        <dbReference type="EMBL" id="RDV26563.1"/>
    </source>
</evidence>
<dbReference type="AlphaFoldDB" id="A0A3D8M952"/>
<dbReference type="RefSeq" id="WP_115592517.1">
    <property type="nucleotide sequence ID" value="NZ_QRHA01000004.1"/>
</dbReference>
<proteinExistence type="predicted"/>
<dbReference type="OrthoDB" id="5465469at2"/>
<sequence length="287" mass="33230">MEKVIISLTTIHSRINSLHHVIQSLLGQNCTIPFQIKLFISKEAYLLDEGILDIPIELQALADQHGNKFSINYTKNLGPYRKFIPLLKDYFQDKEDFTYLVTVDDDTKYPSTWLQKLVDNAKVHNSVVAYRGRVLSCDQRSIHRYKKWTHSDESVLIPDIKTVGTGKDGIIYKPEYFHPDVIDIDTALRVCNHADDLWLKFYTAVNGVKSVLLASSLQEAFEDMGTEDENTLYRKINKNGGNDQAVQNLMKYFLERYDLNMLDVFNLNLSRSSTWLGKKFINSYRYI</sequence>
<protein>
    <recommendedName>
        <fullName evidence="3">Glycosyltransferase family 2 protein</fullName>
    </recommendedName>
</protein>
<dbReference type="SUPFAM" id="SSF53448">
    <property type="entry name" value="Nucleotide-diphospho-sugar transferases"/>
    <property type="match status" value="1"/>
</dbReference>
<organism evidence="1 2">
    <name type="scientific">Alteromonas aestuariivivens</name>
    <dbReference type="NCBI Taxonomy" id="1938339"/>
    <lineage>
        <taxon>Bacteria</taxon>
        <taxon>Pseudomonadati</taxon>
        <taxon>Pseudomonadota</taxon>
        <taxon>Gammaproteobacteria</taxon>
        <taxon>Alteromonadales</taxon>
        <taxon>Alteromonadaceae</taxon>
        <taxon>Alteromonas/Salinimonas group</taxon>
        <taxon>Alteromonas</taxon>
    </lineage>
</organism>
<reference evidence="2" key="1">
    <citation type="submission" date="2018-08" db="EMBL/GenBank/DDBJ databases">
        <authorList>
            <person name="Zhang J."/>
            <person name="Du Z.-J."/>
        </authorList>
    </citation>
    <scope>NUCLEOTIDE SEQUENCE [LARGE SCALE GENOMIC DNA]</scope>
    <source>
        <strain evidence="2">KCTC 52655</strain>
    </source>
</reference>
<evidence type="ECO:0008006" key="3">
    <source>
        <dbReference type="Google" id="ProtNLM"/>
    </source>
</evidence>
<name>A0A3D8M952_9ALTE</name>
<evidence type="ECO:0000313" key="2">
    <source>
        <dbReference type="Proteomes" id="UP000256561"/>
    </source>
</evidence>
<gene>
    <name evidence="1" type="ORF">DXV75_06090</name>
</gene>